<accession>A0A6A6DMM0</accession>
<dbReference type="EMBL" id="ML994666">
    <property type="protein sequence ID" value="KAF2179479.1"/>
    <property type="molecule type" value="Genomic_DNA"/>
</dbReference>
<name>A0A6A6DMM0_9PEZI</name>
<sequence length="95" mass="10939">MERSCYGSGRYPNFIFHQQRPCRRALLTPVLGSRGLLHYPHWTGYSSHHRDCLDCHLQTFSRLGYLSGFSAPTLQDFPSLTFLLPRVVSLFPLVL</sequence>
<proteinExistence type="predicted"/>
<evidence type="ECO:0000313" key="2">
    <source>
        <dbReference type="Proteomes" id="UP000800200"/>
    </source>
</evidence>
<dbReference type="AlphaFoldDB" id="A0A6A6DMM0"/>
<dbReference type="Proteomes" id="UP000800200">
    <property type="component" value="Unassembled WGS sequence"/>
</dbReference>
<protein>
    <submittedName>
        <fullName evidence="1">Uncharacterized protein</fullName>
    </submittedName>
</protein>
<organism evidence="1 2">
    <name type="scientific">Zopfia rhizophila CBS 207.26</name>
    <dbReference type="NCBI Taxonomy" id="1314779"/>
    <lineage>
        <taxon>Eukaryota</taxon>
        <taxon>Fungi</taxon>
        <taxon>Dikarya</taxon>
        <taxon>Ascomycota</taxon>
        <taxon>Pezizomycotina</taxon>
        <taxon>Dothideomycetes</taxon>
        <taxon>Dothideomycetes incertae sedis</taxon>
        <taxon>Zopfiaceae</taxon>
        <taxon>Zopfia</taxon>
    </lineage>
</organism>
<gene>
    <name evidence="1" type="ORF">K469DRAFT_300494</name>
</gene>
<evidence type="ECO:0000313" key="1">
    <source>
        <dbReference type="EMBL" id="KAF2179479.1"/>
    </source>
</evidence>
<reference evidence="1" key="1">
    <citation type="journal article" date="2020" name="Stud. Mycol.">
        <title>101 Dothideomycetes genomes: a test case for predicting lifestyles and emergence of pathogens.</title>
        <authorList>
            <person name="Haridas S."/>
            <person name="Albert R."/>
            <person name="Binder M."/>
            <person name="Bloem J."/>
            <person name="Labutti K."/>
            <person name="Salamov A."/>
            <person name="Andreopoulos B."/>
            <person name="Baker S."/>
            <person name="Barry K."/>
            <person name="Bills G."/>
            <person name="Bluhm B."/>
            <person name="Cannon C."/>
            <person name="Castanera R."/>
            <person name="Culley D."/>
            <person name="Daum C."/>
            <person name="Ezra D."/>
            <person name="Gonzalez J."/>
            <person name="Henrissat B."/>
            <person name="Kuo A."/>
            <person name="Liang C."/>
            <person name="Lipzen A."/>
            <person name="Lutzoni F."/>
            <person name="Magnuson J."/>
            <person name="Mondo S."/>
            <person name="Nolan M."/>
            <person name="Ohm R."/>
            <person name="Pangilinan J."/>
            <person name="Park H.-J."/>
            <person name="Ramirez L."/>
            <person name="Alfaro M."/>
            <person name="Sun H."/>
            <person name="Tritt A."/>
            <person name="Yoshinaga Y."/>
            <person name="Zwiers L.-H."/>
            <person name="Turgeon B."/>
            <person name="Goodwin S."/>
            <person name="Spatafora J."/>
            <person name="Crous P."/>
            <person name="Grigoriev I."/>
        </authorList>
    </citation>
    <scope>NUCLEOTIDE SEQUENCE</scope>
    <source>
        <strain evidence="1">CBS 207.26</strain>
    </source>
</reference>
<keyword evidence="2" id="KW-1185">Reference proteome</keyword>